<comment type="caution">
    <text evidence="2">The sequence shown here is derived from an EMBL/GenBank/DDBJ whole genome shotgun (WGS) entry which is preliminary data.</text>
</comment>
<keyword evidence="1" id="KW-0812">Transmembrane</keyword>
<reference evidence="2 3" key="2">
    <citation type="journal article" date="2019" name="G3 (Bethesda)">
        <title>Hybrid Assembly of the Genome of the Entomopathogenic Nematode Steinernema carpocapsae Identifies the X-Chromosome.</title>
        <authorList>
            <person name="Serra L."/>
            <person name="Macchietto M."/>
            <person name="Macias-Munoz A."/>
            <person name="McGill C.J."/>
            <person name="Rodriguez I.M."/>
            <person name="Rodriguez B."/>
            <person name="Murad R."/>
            <person name="Mortazavi A."/>
        </authorList>
    </citation>
    <scope>NUCLEOTIDE SEQUENCE [LARGE SCALE GENOMIC DNA]</scope>
    <source>
        <strain evidence="2 3">ALL</strain>
    </source>
</reference>
<dbReference type="AlphaFoldDB" id="A0A4U5N2N6"/>
<keyword evidence="3" id="KW-1185">Reference proteome</keyword>
<reference evidence="2 3" key="1">
    <citation type="journal article" date="2015" name="Genome Biol.">
        <title>Comparative genomics of Steinernema reveals deeply conserved gene regulatory networks.</title>
        <authorList>
            <person name="Dillman A.R."/>
            <person name="Macchietto M."/>
            <person name="Porter C.F."/>
            <person name="Rogers A."/>
            <person name="Williams B."/>
            <person name="Antoshechkin I."/>
            <person name="Lee M.M."/>
            <person name="Goodwin Z."/>
            <person name="Lu X."/>
            <person name="Lewis E.E."/>
            <person name="Goodrich-Blair H."/>
            <person name="Stock S.P."/>
            <person name="Adams B.J."/>
            <person name="Sternberg P.W."/>
            <person name="Mortazavi A."/>
        </authorList>
    </citation>
    <scope>NUCLEOTIDE SEQUENCE [LARGE SCALE GENOMIC DNA]</scope>
    <source>
        <strain evidence="2 3">ALL</strain>
    </source>
</reference>
<feature type="transmembrane region" description="Helical" evidence="1">
    <location>
        <begin position="254"/>
        <end position="272"/>
    </location>
</feature>
<keyword evidence="1" id="KW-0472">Membrane</keyword>
<feature type="transmembrane region" description="Helical" evidence="1">
    <location>
        <begin position="40"/>
        <end position="59"/>
    </location>
</feature>
<feature type="transmembrane region" description="Helical" evidence="1">
    <location>
        <begin position="326"/>
        <end position="348"/>
    </location>
</feature>
<evidence type="ECO:0000313" key="2">
    <source>
        <dbReference type="EMBL" id="TKR76372.1"/>
    </source>
</evidence>
<organism evidence="2 3">
    <name type="scientific">Steinernema carpocapsae</name>
    <name type="common">Entomopathogenic nematode</name>
    <dbReference type="NCBI Taxonomy" id="34508"/>
    <lineage>
        <taxon>Eukaryota</taxon>
        <taxon>Metazoa</taxon>
        <taxon>Ecdysozoa</taxon>
        <taxon>Nematoda</taxon>
        <taxon>Chromadorea</taxon>
        <taxon>Rhabditida</taxon>
        <taxon>Tylenchina</taxon>
        <taxon>Panagrolaimomorpha</taxon>
        <taxon>Strongyloidoidea</taxon>
        <taxon>Steinernematidae</taxon>
        <taxon>Steinernema</taxon>
    </lineage>
</organism>
<feature type="transmembrane region" description="Helical" evidence="1">
    <location>
        <begin position="130"/>
        <end position="151"/>
    </location>
</feature>
<accession>A0A4U5N2N6</accession>
<feature type="transmembrane region" description="Helical" evidence="1">
    <location>
        <begin position="219"/>
        <end position="242"/>
    </location>
</feature>
<feature type="transmembrane region" description="Helical" evidence="1">
    <location>
        <begin position="415"/>
        <end position="438"/>
    </location>
</feature>
<name>A0A4U5N2N6_STECR</name>
<sequence>MPENQLTATKKRSFVGVTPPARWPGNVTPLHAPSKAALRWLLCICGFSSCASFLKMVNFTKSDHFGLCAPFPSVLCSRYEIVTGFIFVFFLVCRYICYMLVKKEDHESYFCCLLPYYKFDKKWKYYVHDFSMVCSGLLSAHLTISFCMNYMAELTVLKLPYMVTVNRAAAIPYSGAILKVIVDIAIALRIYVIVSSIGTSVKFHELIPSRLLRLTSMWTLYYTACYVLATVHYMIAGVMAWWNLSETESIGEAYKGYHGGMIFYVAFMYLLLMQSSKSIWAWVTVVVTEVIFLILMWFMFTIYLYPEYVPRDHFFTFFIPTKTACIYAIVYTILFDIIVGIFAIRYYYRNHEDSYSSQVEAILSYDTLLATILGQGMLCVLIGVFLLALPYFIGKIYDENCCENLHVPLWFCPRLPYFIVLIVEFYIIFFATLLHFIVKCMLPPKDSSLWSSESMSSIASDAFDDFEYDERTNLKEIRLA</sequence>
<evidence type="ECO:0000313" key="3">
    <source>
        <dbReference type="Proteomes" id="UP000298663"/>
    </source>
</evidence>
<protein>
    <submittedName>
        <fullName evidence="2">Uncharacterized protein</fullName>
    </submittedName>
</protein>
<evidence type="ECO:0000256" key="1">
    <source>
        <dbReference type="SAM" id="Phobius"/>
    </source>
</evidence>
<proteinExistence type="predicted"/>
<dbReference type="Proteomes" id="UP000298663">
    <property type="component" value="Unassembled WGS sequence"/>
</dbReference>
<feature type="transmembrane region" description="Helical" evidence="1">
    <location>
        <begin position="279"/>
        <end position="306"/>
    </location>
</feature>
<keyword evidence="1" id="KW-1133">Transmembrane helix</keyword>
<feature type="transmembrane region" description="Helical" evidence="1">
    <location>
        <begin position="368"/>
        <end position="393"/>
    </location>
</feature>
<feature type="transmembrane region" description="Helical" evidence="1">
    <location>
        <begin position="79"/>
        <end position="101"/>
    </location>
</feature>
<feature type="transmembrane region" description="Helical" evidence="1">
    <location>
        <begin position="171"/>
        <end position="198"/>
    </location>
</feature>
<dbReference type="EMBL" id="AZBU02000005">
    <property type="protein sequence ID" value="TKR76372.1"/>
    <property type="molecule type" value="Genomic_DNA"/>
</dbReference>
<gene>
    <name evidence="2" type="ORF">L596_017518</name>
</gene>